<feature type="region of interest" description="Disordered" evidence="1">
    <location>
        <begin position="126"/>
        <end position="149"/>
    </location>
</feature>
<evidence type="ECO:0000256" key="1">
    <source>
        <dbReference type="SAM" id="MobiDB-lite"/>
    </source>
</evidence>
<sequence>MNRIIISVLTKMCIEEPGHWYRYVSKLQRVINSTYQRAINTTPFQLLTGVKMRMKEDMNVLELLEEEGRVEFMNQRDESRREAKAQILRIQEENRRTYNKKRKEGAKYKQGDLVAIQRTQFGNALKLKPKGKEGPRKTTTGVDFMKRWP</sequence>
<dbReference type="Gene3D" id="3.30.420.10">
    <property type="entry name" value="Ribonuclease H-like superfamily/Ribonuclease H"/>
    <property type="match status" value="1"/>
</dbReference>
<reference evidence="2 3" key="1">
    <citation type="submission" date="2024-06" db="EMBL/GenBank/DDBJ databases">
        <title>A chromosome-level genome assembly of beet webworm, Loxostege sticticalis.</title>
        <authorList>
            <person name="Zhang Y."/>
        </authorList>
    </citation>
    <scope>NUCLEOTIDE SEQUENCE [LARGE SCALE GENOMIC DNA]</scope>
    <source>
        <strain evidence="2">AQ026</strain>
        <tissue evidence="2">Whole body</tissue>
    </source>
</reference>
<dbReference type="Proteomes" id="UP001549920">
    <property type="component" value="Unassembled WGS sequence"/>
</dbReference>
<dbReference type="EMBL" id="JBEUOH010000010">
    <property type="protein sequence ID" value="KAL0882703.1"/>
    <property type="molecule type" value="Genomic_DNA"/>
</dbReference>
<evidence type="ECO:0000313" key="2">
    <source>
        <dbReference type="EMBL" id="KAL0882703.1"/>
    </source>
</evidence>
<accession>A0ABR3I1L0</accession>
<dbReference type="InterPro" id="IPR036397">
    <property type="entry name" value="RNaseH_sf"/>
</dbReference>
<gene>
    <name evidence="2" type="ORF">ABMA27_001126</name>
</gene>
<comment type="caution">
    <text evidence="2">The sequence shown here is derived from an EMBL/GenBank/DDBJ whole genome shotgun (WGS) entry which is preliminary data.</text>
</comment>
<protein>
    <submittedName>
        <fullName evidence="2">Uncharacterized protein</fullName>
    </submittedName>
</protein>
<proteinExistence type="predicted"/>
<name>A0ABR3I1L0_LOXSC</name>
<evidence type="ECO:0000313" key="3">
    <source>
        <dbReference type="Proteomes" id="UP001549920"/>
    </source>
</evidence>
<keyword evidence="3" id="KW-1185">Reference proteome</keyword>
<organism evidence="2 3">
    <name type="scientific">Loxostege sticticalis</name>
    <name type="common">Beet webworm moth</name>
    <dbReference type="NCBI Taxonomy" id="481309"/>
    <lineage>
        <taxon>Eukaryota</taxon>
        <taxon>Metazoa</taxon>
        <taxon>Ecdysozoa</taxon>
        <taxon>Arthropoda</taxon>
        <taxon>Hexapoda</taxon>
        <taxon>Insecta</taxon>
        <taxon>Pterygota</taxon>
        <taxon>Neoptera</taxon>
        <taxon>Endopterygota</taxon>
        <taxon>Lepidoptera</taxon>
        <taxon>Glossata</taxon>
        <taxon>Ditrysia</taxon>
        <taxon>Pyraloidea</taxon>
        <taxon>Crambidae</taxon>
        <taxon>Pyraustinae</taxon>
        <taxon>Loxostege</taxon>
    </lineage>
</organism>